<dbReference type="PATRIC" id="fig|1433287.3.peg.380"/>
<keyword evidence="2" id="KW-1185">Reference proteome</keyword>
<dbReference type="Proteomes" id="UP000066995">
    <property type="component" value="Chromosome"/>
</dbReference>
<accession>W0Q8M7</accession>
<organism evidence="1 2">
    <name type="scientific">Mannheimia varigena USDA-ARS-USMARC-1296</name>
    <dbReference type="NCBI Taxonomy" id="1433287"/>
    <lineage>
        <taxon>Bacteria</taxon>
        <taxon>Pseudomonadati</taxon>
        <taxon>Pseudomonadota</taxon>
        <taxon>Gammaproteobacteria</taxon>
        <taxon>Pasteurellales</taxon>
        <taxon>Pasteurellaceae</taxon>
        <taxon>Mannheimia</taxon>
    </lineage>
</organism>
<name>W0Q8M7_9PAST</name>
<evidence type="ECO:0000313" key="1">
    <source>
        <dbReference type="EMBL" id="AHG74906.1"/>
    </source>
</evidence>
<dbReference type="KEGG" id="mvi:X808_3810"/>
<protein>
    <submittedName>
        <fullName evidence="1">Uncharacterized protein</fullName>
    </submittedName>
</protein>
<evidence type="ECO:0000313" key="2">
    <source>
        <dbReference type="Proteomes" id="UP000066995"/>
    </source>
</evidence>
<gene>
    <name evidence="1" type="ORF">X808_3810</name>
</gene>
<proteinExistence type="predicted"/>
<dbReference type="HOGENOM" id="CLU_3137433_0_0_6"/>
<sequence>MGFLVGANHICPYLLKWANMIRPYIGCVSGQICQKICKIDRLLNGLFFH</sequence>
<dbReference type="AlphaFoldDB" id="W0Q8M7"/>
<dbReference type="EMBL" id="CP006943">
    <property type="protein sequence ID" value="AHG74906.1"/>
    <property type="molecule type" value="Genomic_DNA"/>
</dbReference>
<reference evidence="1 2" key="1">
    <citation type="submission" date="2013-12" db="EMBL/GenBank/DDBJ databases">
        <title>Annotation of the Mannheimia varigena USDA-ARS-USMARC-1296 complete genome.</title>
        <authorList>
            <person name="Harhay G.P."/>
            <person name="Clawson M.L."/>
            <person name="Murray R.W."/>
            <person name="Lubbers B.V."/>
            <person name="Heaton M.P."/>
            <person name="Chitko-Mckown C.G."/>
            <person name="Harhay D.M."/>
            <person name="Smith T.P.L."/>
        </authorList>
    </citation>
    <scope>NUCLEOTIDE SEQUENCE [LARGE SCALE GENOMIC DNA]</scope>
    <source>
        <strain evidence="1 2">USDA-ARS-USMARC-1296</strain>
    </source>
</reference>